<evidence type="ECO:0000313" key="11">
    <source>
        <dbReference type="EMBL" id="PWA46351.1"/>
    </source>
</evidence>
<evidence type="ECO:0000256" key="9">
    <source>
        <dbReference type="ARBA" id="ARBA00023136"/>
    </source>
</evidence>
<dbReference type="PANTHER" id="PTHR46779">
    <property type="entry name" value="BETA-1,6-GALACTOSYLTRANSFERASE GALT29A"/>
    <property type="match status" value="1"/>
</dbReference>
<comment type="caution">
    <text evidence="11">The sequence shown here is derived from an EMBL/GenBank/DDBJ whole genome shotgun (WGS) entry which is preliminary data.</text>
</comment>
<keyword evidence="4 11" id="KW-0808">Transferase</keyword>
<evidence type="ECO:0000256" key="2">
    <source>
        <dbReference type="ARBA" id="ARBA00006003"/>
    </source>
</evidence>
<evidence type="ECO:0000256" key="3">
    <source>
        <dbReference type="ARBA" id="ARBA00022676"/>
    </source>
</evidence>
<comment type="similarity">
    <text evidence="2">Belongs to the glycosyltransferase 29 family.</text>
</comment>
<keyword evidence="8" id="KW-0333">Golgi apparatus</keyword>
<dbReference type="PANTHER" id="PTHR46779:SF6">
    <property type="entry name" value="GLYCOSYL TRANSFERASE FAMILY 29-RELATED"/>
    <property type="match status" value="1"/>
</dbReference>
<dbReference type="STRING" id="35608.A0A2U1LBJ6"/>
<keyword evidence="12" id="KW-1185">Reference proteome</keyword>
<evidence type="ECO:0000256" key="1">
    <source>
        <dbReference type="ARBA" id="ARBA00004323"/>
    </source>
</evidence>
<dbReference type="InterPro" id="IPR038578">
    <property type="entry name" value="GT29-like_sf"/>
</dbReference>
<gene>
    <name evidence="11" type="ORF">CTI12_AA509990</name>
</gene>
<accession>A0A2U1LBJ6</accession>
<evidence type="ECO:0000256" key="8">
    <source>
        <dbReference type="ARBA" id="ARBA00023034"/>
    </source>
</evidence>
<protein>
    <submittedName>
        <fullName evidence="11">Beta-1,6-galactosyltransferase GALT29A</fullName>
    </submittedName>
</protein>
<keyword evidence="5" id="KW-0812">Transmembrane</keyword>
<evidence type="ECO:0000256" key="4">
    <source>
        <dbReference type="ARBA" id="ARBA00022679"/>
    </source>
</evidence>
<sequence length="304" mass="34060">MVTFRVKLGLNPCNAQVSNSTSCDMFIPLIHEVYGGTQNLVTFASIDLSDDSLKRDVKELVEGDFRVAQSIRRCYYMSKGRFHLDIGPKSQVTGGPMDIASTEFNTLWLKVSGHIDNWWAHHRFEPNVMSNMVNVLDSRQKYKTCAVVDTILPLMVTGPQLDVLCSRIVKYYSLKRFLKETGKSLEVWGAAHGGVEFHYSSGMQAIMIALGVCDKVSIFGFGKSSSAKHHYHTNQKAELGLHHYEAEYDFYEDLVNKPEAIPFVLTSSSSQPLKSIDNISFSISFLYNPMTYLIANGISKKSGC</sequence>
<proteinExistence type="inferred from homology"/>
<evidence type="ECO:0000313" key="12">
    <source>
        <dbReference type="Proteomes" id="UP000245207"/>
    </source>
</evidence>
<name>A0A2U1LBJ6_ARTAN</name>
<keyword evidence="7" id="KW-1133">Transmembrane helix</keyword>
<evidence type="ECO:0000256" key="10">
    <source>
        <dbReference type="ARBA" id="ARBA00023180"/>
    </source>
</evidence>
<keyword evidence="10" id="KW-0325">Glycoprotein</keyword>
<evidence type="ECO:0000256" key="5">
    <source>
        <dbReference type="ARBA" id="ARBA00022692"/>
    </source>
</evidence>
<keyword evidence="9" id="KW-0472">Membrane</keyword>
<reference evidence="11 12" key="1">
    <citation type="journal article" date="2018" name="Mol. Plant">
        <title>The genome of Artemisia annua provides insight into the evolution of Asteraceae family and artemisinin biosynthesis.</title>
        <authorList>
            <person name="Shen Q."/>
            <person name="Zhang L."/>
            <person name="Liao Z."/>
            <person name="Wang S."/>
            <person name="Yan T."/>
            <person name="Shi P."/>
            <person name="Liu M."/>
            <person name="Fu X."/>
            <person name="Pan Q."/>
            <person name="Wang Y."/>
            <person name="Lv Z."/>
            <person name="Lu X."/>
            <person name="Zhang F."/>
            <person name="Jiang W."/>
            <person name="Ma Y."/>
            <person name="Chen M."/>
            <person name="Hao X."/>
            <person name="Li L."/>
            <person name="Tang Y."/>
            <person name="Lv G."/>
            <person name="Zhou Y."/>
            <person name="Sun X."/>
            <person name="Brodelius P.E."/>
            <person name="Rose J.K.C."/>
            <person name="Tang K."/>
        </authorList>
    </citation>
    <scope>NUCLEOTIDE SEQUENCE [LARGE SCALE GENOMIC DNA]</scope>
    <source>
        <strain evidence="12">cv. Huhao1</strain>
        <tissue evidence="11">Leaf</tissue>
    </source>
</reference>
<dbReference type="InterPro" id="IPR001675">
    <property type="entry name" value="Glyco_trans_29"/>
</dbReference>
<dbReference type="GO" id="GO:0008373">
    <property type="term" value="F:sialyltransferase activity"/>
    <property type="evidence" value="ECO:0007669"/>
    <property type="project" value="InterPro"/>
</dbReference>
<dbReference type="OrthoDB" id="10264956at2759"/>
<evidence type="ECO:0000256" key="6">
    <source>
        <dbReference type="ARBA" id="ARBA00022968"/>
    </source>
</evidence>
<keyword evidence="6" id="KW-0735">Signal-anchor</keyword>
<dbReference type="AlphaFoldDB" id="A0A2U1LBJ6"/>
<dbReference type="Gene3D" id="3.90.1480.20">
    <property type="entry name" value="Glycosyl transferase family 29"/>
    <property type="match status" value="1"/>
</dbReference>
<dbReference type="Pfam" id="PF00777">
    <property type="entry name" value="Glyco_transf_29"/>
    <property type="match status" value="1"/>
</dbReference>
<organism evidence="11 12">
    <name type="scientific">Artemisia annua</name>
    <name type="common">Sweet wormwood</name>
    <dbReference type="NCBI Taxonomy" id="35608"/>
    <lineage>
        <taxon>Eukaryota</taxon>
        <taxon>Viridiplantae</taxon>
        <taxon>Streptophyta</taxon>
        <taxon>Embryophyta</taxon>
        <taxon>Tracheophyta</taxon>
        <taxon>Spermatophyta</taxon>
        <taxon>Magnoliopsida</taxon>
        <taxon>eudicotyledons</taxon>
        <taxon>Gunneridae</taxon>
        <taxon>Pentapetalae</taxon>
        <taxon>asterids</taxon>
        <taxon>campanulids</taxon>
        <taxon>Asterales</taxon>
        <taxon>Asteraceae</taxon>
        <taxon>Asteroideae</taxon>
        <taxon>Anthemideae</taxon>
        <taxon>Artemisiinae</taxon>
        <taxon>Artemisia</taxon>
    </lineage>
</organism>
<dbReference type="EMBL" id="PKPP01010329">
    <property type="protein sequence ID" value="PWA46351.1"/>
    <property type="molecule type" value="Genomic_DNA"/>
</dbReference>
<dbReference type="GO" id="GO:0000139">
    <property type="term" value="C:Golgi membrane"/>
    <property type="evidence" value="ECO:0007669"/>
    <property type="project" value="UniProtKB-SubCell"/>
</dbReference>
<dbReference type="Proteomes" id="UP000245207">
    <property type="component" value="Unassembled WGS sequence"/>
</dbReference>
<keyword evidence="3 11" id="KW-0328">Glycosyltransferase</keyword>
<comment type="subcellular location">
    <subcellularLocation>
        <location evidence="1">Golgi apparatus membrane</location>
        <topology evidence="1">Single-pass type II membrane protein</topology>
    </subcellularLocation>
</comment>
<evidence type="ECO:0000256" key="7">
    <source>
        <dbReference type="ARBA" id="ARBA00022989"/>
    </source>
</evidence>